<proteinExistence type="predicted"/>
<comment type="caution">
    <text evidence="2">The sequence shown here is derived from an EMBL/GenBank/DDBJ whole genome shotgun (WGS) entry which is preliminary data.</text>
</comment>
<organism evidence="2 3">
    <name type="scientific">Sphingomonas sanguinis</name>
    <dbReference type="NCBI Taxonomy" id="33051"/>
    <lineage>
        <taxon>Bacteria</taxon>
        <taxon>Pseudomonadati</taxon>
        <taxon>Pseudomonadota</taxon>
        <taxon>Alphaproteobacteria</taxon>
        <taxon>Sphingomonadales</taxon>
        <taxon>Sphingomonadaceae</taxon>
        <taxon>Sphingomonas</taxon>
    </lineage>
</organism>
<feature type="domain" description="DUF4325" evidence="1">
    <location>
        <begin position="28"/>
        <end position="95"/>
    </location>
</feature>
<dbReference type="RefSeq" id="WP_322538533.1">
    <property type="nucleotide sequence ID" value="NZ_JAOBTW010000003.1"/>
</dbReference>
<reference evidence="3" key="1">
    <citation type="submission" date="2023-07" db="EMBL/GenBank/DDBJ databases">
        <title>Whole genome sequence analysis of rice epiphytic Sphingomonas sanguinis OsEp_Plm_15B2.</title>
        <authorList>
            <person name="Sahu K.P."/>
            <person name="Asharani P."/>
            <person name="Reddy B."/>
            <person name="Kumar A."/>
        </authorList>
    </citation>
    <scope>NUCLEOTIDE SEQUENCE [LARGE SCALE GENOMIC DNA]</scope>
    <source>
        <strain evidence="3">OsEp_Plm_15B2</strain>
    </source>
</reference>
<sequence length="113" mass="12203">MSKPTVVDVGNAFGRFPAGRSRSDSLFSGEAFREDVAEPALADGGEVVFDFSGVVGFPSSFLEEAFGVLIRMAIRRGDDPDALITRIKVISPTDTSLAEEVRQCMMDASRNQL</sequence>
<dbReference type="EMBL" id="JAOBTW010000003">
    <property type="protein sequence ID" value="MDZ7281037.1"/>
    <property type="molecule type" value="Genomic_DNA"/>
</dbReference>
<keyword evidence="3" id="KW-1185">Reference proteome</keyword>
<name>A0ABU5LM71_9SPHN</name>
<dbReference type="Pfam" id="PF14213">
    <property type="entry name" value="DUF4325"/>
    <property type="match status" value="1"/>
</dbReference>
<dbReference type="Proteomes" id="UP001292182">
    <property type="component" value="Unassembled WGS sequence"/>
</dbReference>
<gene>
    <name evidence="2" type="ORF">N4G62_03205</name>
</gene>
<accession>A0ABU5LM71</accession>
<protein>
    <submittedName>
        <fullName evidence="2">STAS-like domain-containing protein</fullName>
    </submittedName>
</protein>
<dbReference type="InterPro" id="IPR025474">
    <property type="entry name" value="DUF4325"/>
</dbReference>
<evidence type="ECO:0000259" key="1">
    <source>
        <dbReference type="Pfam" id="PF14213"/>
    </source>
</evidence>
<evidence type="ECO:0000313" key="3">
    <source>
        <dbReference type="Proteomes" id="UP001292182"/>
    </source>
</evidence>
<evidence type="ECO:0000313" key="2">
    <source>
        <dbReference type="EMBL" id="MDZ7281037.1"/>
    </source>
</evidence>